<dbReference type="STRING" id="39962.Lmor_0882"/>
<dbReference type="SUPFAM" id="SSF55785">
    <property type="entry name" value="PYP-like sensor domain (PAS domain)"/>
    <property type="match status" value="1"/>
</dbReference>
<proteinExistence type="predicted"/>
<dbReference type="InterPro" id="IPR043128">
    <property type="entry name" value="Rev_trsase/Diguanyl_cyclase"/>
</dbReference>
<accession>A0A378JVG3</accession>
<comment type="cofactor">
    <cofactor evidence="1">
        <name>Mg(2+)</name>
        <dbReference type="ChEBI" id="CHEBI:18420"/>
    </cofactor>
</comment>
<dbReference type="InterPro" id="IPR000700">
    <property type="entry name" value="PAS-assoc_C"/>
</dbReference>
<dbReference type="NCBIfam" id="TIGR00254">
    <property type="entry name" value="GGDEF"/>
    <property type="match status" value="1"/>
</dbReference>
<evidence type="ECO:0000259" key="3">
    <source>
        <dbReference type="PROSITE" id="PS50112"/>
    </source>
</evidence>
<feature type="transmembrane region" description="Helical" evidence="2">
    <location>
        <begin position="115"/>
        <end position="135"/>
    </location>
</feature>
<evidence type="ECO:0000259" key="4">
    <source>
        <dbReference type="PROSITE" id="PS50113"/>
    </source>
</evidence>
<feature type="transmembrane region" description="Helical" evidence="2">
    <location>
        <begin position="165"/>
        <end position="184"/>
    </location>
</feature>
<evidence type="ECO:0000313" key="9">
    <source>
        <dbReference type="Proteomes" id="UP000254040"/>
    </source>
</evidence>
<evidence type="ECO:0000256" key="2">
    <source>
        <dbReference type="SAM" id="Phobius"/>
    </source>
</evidence>
<dbReference type="FunFam" id="3.30.70.270:FF:000001">
    <property type="entry name" value="Diguanylate cyclase domain protein"/>
    <property type="match status" value="1"/>
</dbReference>
<dbReference type="InterPro" id="IPR035965">
    <property type="entry name" value="PAS-like_dom_sf"/>
</dbReference>
<dbReference type="InterPro" id="IPR029787">
    <property type="entry name" value="Nucleotide_cyclase"/>
</dbReference>
<evidence type="ECO:0000313" key="7">
    <source>
        <dbReference type="EMBL" id="STX62020.1"/>
    </source>
</evidence>
<dbReference type="InterPro" id="IPR013655">
    <property type="entry name" value="PAS_fold_3"/>
</dbReference>
<keyword evidence="8" id="KW-1185">Reference proteome</keyword>
<dbReference type="PROSITE" id="PS50887">
    <property type="entry name" value="GGDEF"/>
    <property type="match status" value="1"/>
</dbReference>
<reference evidence="6 8" key="1">
    <citation type="submission" date="2015-11" db="EMBL/GenBank/DDBJ databases">
        <title>Genomic analysis of 38 Legionella species identifies large and diverse effector repertoires.</title>
        <authorList>
            <person name="Burstein D."/>
            <person name="Amaro F."/>
            <person name="Zusman T."/>
            <person name="Lifshitz Z."/>
            <person name="Cohen O."/>
            <person name="Gilbert J.A."/>
            <person name="Pupko T."/>
            <person name="Shuman H.A."/>
            <person name="Segal G."/>
        </authorList>
    </citation>
    <scope>NUCLEOTIDE SEQUENCE [LARGE SCALE GENOMIC DNA]</scope>
    <source>
        <strain evidence="6 8">ATCC 43877</strain>
    </source>
</reference>
<dbReference type="PROSITE" id="PS50112">
    <property type="entry name" value="PAS"/>
    <property type="match status" value="1"/>
</dbReference>
<feature type="domain" description="GGDEF" evidence="5">
    <location>
        <begin position="375"/>
        <end position="506"/>
    </location>
</feature>
<name>A0A378JVG3_9GAMM</name>
<dbReference type="InterPro" id="IPR052155">
    <property type="entry name" value="Biofilm_reg_signaling"/>
</dbReference>
<keyword evidence="2" id="KW-1133">Transmembrane helix</keyword>
<dbReference type="RefSeq" id="WP_028383541.1">
    <property type="nucleotide sequence ID" value="NZ_CAAAJG010000002.1"/>
</dbReference>
<keyword evidence="7" id="KW-0378">Hydrolase</keyword>
<dbReference type="Gene3D" id="3.30.450.20">
    <property type="entry name" value="PAS domain"/>
    <property type="match status" value="1"/>
</dbReference>
<feature type="transmembrane region" description="Helical" evidence="2">
    <location>
        <begin position="87"/>
        <end position="109"/>
    </location>
</feature>
<feature type="domain" description="PAS" evidence="3">
    <location>
        <begin position="217"/>
        <end position="287"/>
    </location>
</feature>
<dbReference type="CDD" id="cd00130">
    <property type="entry name" value="PAS"/>
    <property type="match status" value="1"/>
</dbReference>
<dbReference type="SMART" id="SM00086">
    <property type="entry name" value="PAC"/>
    <property type="match status" value="1"/>
</dbReference>
<dbReference type="Proteomes" id="UP000054985">
    <property type="component" value="Unassembled WGS sequence"/>
</dbReference>
<feature type="transmembrane region" description="Helical" evidence="2">
    <location>
        <begin position="21"/>
        <end position="43"/>
    </location>
</feature>
<dbReference type="CDD" id="cd01949">
    <property type="entry name" value="GGDEF"/>
    <property type="match status" value="1"/>
</dbReference>
<dbReference type="InterPro" id="IPR000160">
    <property type="entry name" value="GGDEF_dom"/>
</dbReference>
<dbReference type="OrthoDB" id="9803824at2"/>
<dbReference type="PANTHER" id="PTHR44757:SF2">
    <property type="entry name" value="BIOFILM ARCHITECTURE MAINTENANCE PROTEIN MBAA"/>
    <property type="match status" value="1"/>
</dbReference>
<protein>
    <submittedName>
        <fullName evidence="7">Putative regulatory protein</fullName>
        <ecNumber evidence="7">3.1.4.52</ecNumber>
    </submittedName>
    <submittedName>
        <fullName evidence="6">Regulatory protein (GGDEF domain)</fullName>
    </submittedName>
</protein>
<keyword evidence="2" id="KW-0812">Transmembrane</keyword>
<dbReference type="EC" id="3.1.4.52" evidence="7"/>
<dbReference type="AlphaFoldDB" id="A0A378JVG3"/>
<dbReference type="NCBIfam" id="TIGR00229">
    <property type="entry name" value="sensory_box"/>
    <property type="match status" value="1"/>
</dbReference>
<dbReference type="Proteomes" id="UP000254040">
    <property type="component" value="Unassembled WGS sequence"/>
</dbReference>
<organism evidence="7 9">
    <name type="scientific">Legionella moravica</name>
    <dbReference type="NCBI Taxonomy" id="39962"/>
    <lineage>
        <taxon>Bacteria</taxon>
        <taxon>Pseudomonadati</taxon>
        <taxon>Pseudomonadota</taxon>
        <taxon>Gammaproteobacteria</taxon>
        <taxon>Legionellales</taxon>
        <taxon>Legionellaceae</taxon>
        <taxon>Legionella</taxon>
    </lineage>
</organism>
<dbReference type="SUPFAM" id="SSF55073">
    <property type="entry name" value="Nucleotide cyclase"/>
    <property type="match status" value="1"/>
</dbReference>
<dbReference type="Pfam" id="PF08447">
    <property type="entry name" value="PAS_3"/>
    <property type="match status" value="1"/>
</dbReference>
<dbReference type="Pfam" id="PF00990">
    <property type="entry name" value="GGDEF"/>
    <property type="match status" value="1"/>
</dbReference>
<dbReference type="GO" id="GO:0071111">
    <property type="term" value="F:cyclic-guanylate-specific phosphodiesterase activity"/>
    <property type="evidence" value="ECO:0007669"/>
    <property type="project" value="UniProtKB-EC"/>
</dbReference>
<feature type="domain" description="PAC" evidence="4">
    <location>
        <begin position="291"/>
        <end position="343"/>
    </location>
</feature>
<sequence length="506" mass="57986">MTDERNKLENIIRQKIRADKLMLLNDNSLISIPPNFVCCLIVFKELYAQMNHIYPLMWFVCALLTFIVHGSAYLINRIHALPSQGYLKFLIIIAAVYGTLWGISGSLLMPDDNQQSQMLIMIIALGVSAGGLLTFQPNLTASFLFLIFMITPINFWLFIQHSSIYWSLGMALAIYLFFIIMVSWRGNQLLNSNLNLRYENLDLINRLISNNAILQESESRFRSAFNFAAIGMALVSLEGRWLKVNQSMCQIVGYTEEELLKIDFQTITHPEDLDLDLNYAHQLLDGEISSYNLEKRYIKKDGTIIWILLSGSLIRNAENKPLYFIAQVQNIDAQKKAEQELKYIAYHDVLTGLANRKQLESSFHQAMSFAKRHQNQLAILFMDLDNFKGINDTLGHDVGDLLLIEIGSRLKKIIRETDILIRQGGDEFIITLTEISDNNQIDTVAKKILTEICKPIKIKKHRFVITVSIGISIYPRDGQELSTLIKQADKALYRVKSEGRNNYQYI</sequence>
<dbReference type="InterPro" id="IPR000014">
    <property type="entry name" value="PAS"/>
</dbReference>
<dbReference type="PROSITE" id="PS50113">
    <property type="entry name" value="PAC"/>
    <property type="match status" value="1"/>
</dbReference>
<dbReference type="EMBL" id="UGOG01000001">
    <property type="protein sequence ID" value="STX62020.1"/>
    <property type="molecule type" value="Genomic_DNA"/>
</dbReference>
<reference evidence="7 9" key="2">
    <citation type="submission" date="2018-06" db="EMBL/GenBank/DDBJ databases">
        <authorList>
            <consortium name="Pathogen Informatics"/>
            <person name="Doyle S."/>
        </authorList>
    </citation>
    <scope>NUCLEOTIDE SEQUENCE [LARGE SCALE GENOMIC DNA]</scope>
    <source>
        <strain evidence="7 9">NCTC12239</strain>
    </source>
</reference>
<evidence type="ECO:0000259" key="5">
    <source>
        <dbReference type="PROSITE" id="PS50887"/>
    </source>
</evidence>
<dbReference type="InterPro" id="IPR001610">
    <property type="entry name" value="PAC"/>
</dbReference>
<gene>
    <name evidence="7" type="primary">gmr_3</name>
    <name evidence="6" type="ORF">Lmor_0882</name>
    <name evidence="7" type="ORF">NCTC12239_00938</name>
</gene>
<keyword evidence="2" id="KW-0472">Membrane</keyword>
<dbReference type="EMBL" id="LNYN01000014">
    <property type="protein sequence ID" value="KTD35435.1"/>
    <property type="molecule type" value="Genomic_DNA"/>
</dbReference>
<feature type="transmembrane region" description="Helical" evidence="2">
    <location>
        <begin position="55"/>
        <end position="75"/>
    </location>
</feature>
<dbReference type="SMART" id="SM00091">
    <property type="entry name" value="PAS"/>
    <property type="match status" value="1"/>
</dbReference>
<evidence type="ECO:0000256" key="1">
    <source>
        <dbReference type="ARBA" id="ARBA00001946"/>
    </source>
</evidence>
<dbReference type="PANTHER" id="PTHR44757">
    <property type="entry name" value="DIGUANYLATE CYCLASE DGCP"/>
    <property type="match status" value="1"/>
</dbReference>
<feature type="transmembrane region" description="Helical" evidence="2">
    <location>
        <begin position="142"/>
        <end position="159"/>
    </location>
</feature>
<evidence type="ECO:0000313" key="8">
    <source>
        <dbReference type="Proteomes" id="UP000054985"/>
    </source>
</evidence>
<evidence type="ECO:0000313" key="6">
    <source>
        <dbReference type="EMBL" id="KTD35435.1"/>
    </source>
</evidence>
<dbReference type="SMART" id="SM00267">
    <property type="entry name" value="GGDEF"/>
    <property type="match status" value="1"/>
</dbReference>
<dbReference type="Gene3D" id="3.30.70.270">
    <property type="match status" value="1"/>
</dbReference>